<reference evidence="1" key="3">
    <citation type="journal article" date="2017" name="Nature">
        <title>Genome sequence of the progenitor of the wheat D genome Aegilops tauschii.</title>
        <authorList>
            <person name="Luo M.C."/>
            <person name="Gu Y.Q."/>
            <person name="Puiu D."/>
            <person name="Wang H."/>
            <person name="Twardziok S.O."/>
            <person name="Deal K.R."/>
            <person name="Huo N."/>
            <person name="Zhu T."/>
            <person name="Wang L."/>
            <person name="Wang Y."/>
            <person name="McGuire P.E."/>
            <person name="Liu S."/>
            <person name="Long H."/>
            <person name="Ramasamy R.K."/>
            <person name="Rodriguez J.C."/>
            <person name="Van S.L."/>
            <person name="Yuan L."/>
            <person name="Wang Z."/>
            <person name="Xia Z."/>
            <person name="Xiao L."/>
            <person name="Anderson O.D."/>
            <person name="Ouyang S."/>
            <person name="Liang Y."/>
            <person name="Zimin A.V."/>
            <person name="Pertea G."/>
            <person name="Qi P."/>
            <person name="Bennetzen J.L."/>
            <person name="Dai X."/>
            <person name="Dawson M.W."/>
            <person name="Muller H.G."/>
            <person name="Kugler K."/>
            <person name="Rivarola-Duarte L."/>
            <person name="Spannagl M."/>
            <person name="Mayer K.F.X."/>
            <person name="Lu F.H."/>
            <person name="Bevan M.W."/>
            <person name="Leroy P."/>
            <person name="Li P."/>
            <person name="You F.M."/>
            <person name="Sun Q."/>
            <person name="Liu Z."/>
            <person name="Lyons E."/>
            <person name="Wicker T."/>
            <person name="Salzberg S.L."/>
            <person name="Devos K.M."/>
            <person name="Dvorak J."/>
        </authorList>
    </citation>
    <scope>NUCLEOTIDE SEQUENCE [LARGE SCALE GENOMIC DNA]</scope>
    <source>
        <strain evidence="1">cv. AL8/78</strain>
    </source>
</reference>
<accession>A0A453QLC6</accession>
<reference evidence="2" key="1">
    <citation type="journal article" date="2014" name="Science">
        <title>Ancient hybridizations among the ancestral genomes of bread wheat.</title>
        <authorList>
            <consortium name="International Wheat Genome Sequencing Consortium,"/>
            <person name="Marcussen T."/>
            <person name="Sandve S.R."/>
            <person name="Heier L."/>
            <person name="Spannagl M."/>
            <person name="Pfeifer M."/>
            <person name="Jakobsen K.S."/>
            <person name="Wulff B.B."/>
            <person name="Steuernagel B."/>
            <person name="Mayer K.F."/>
            <person name="Olsen O.A."/>
        </authorList>
    </citation>
    <scope>NUCLEOTIDE SEQUENCE [LARGE SCALE GENOMIC DNA]</scope>
    <source>
        <strain evidence="2">cv. AL8/78</strain>
    </source>
</reference>
<dbReference type="AlphaFoldDB" id="A0A453QLC6"/>
<evidence type="ECO:0000313" key="1">
    <source>
        <dbReference type="EnsemblPlants" id="AET7Gv20218600.1"/>
    </source>
</evidence>
<name>A0A453QLC6_AEGTS</name>
<organism evidence="1 2">
    <name type="scientific">Aegilops tauschii subsp. strangulata</name>
    <name type="common">Goatgrass</name>
    <dbReference type="NCBI Taxonomy" id="200361"/>
    <lineage>
        <taxon>Eukaryota</taxon>
        <taxon>Viridiplantae</taxon>
        <taxon>Streptophyta</taxon>
        <taxon>Embryophyta</taxon>
        <taxon>Tracheophyta</taxon>
        <taxon>Spermatophyta</taxon>
        <taxon>Magnoliopsida</taxon>
        <taxon>Liliopsida</taxon>
        <taxon>Poales</taxon>
        <taxon>Poaceae</taxon>
        <taxon>BOP clade</taxon>
        <taxon>Pooideae</taxon>
        <taxon>Triticodae</taxon>
        <taxon>Triticeae</taxon>
        <taxon>Triticinae</taxon>
        <taxon>Aegilops</taxon>
    </lineage>
</organism>
<sequence length="74" mass="8525">YLKISLAQNATVLLCLFELKSFKIAKDFPLLSLENSTFRTRWLQLDELAGILLSGHKQICYLQLKLNVSHTNFL</sequence>
<evidence type="ECO:0000313" key="2">
    <source>
        <dbReference type="Proteomes" id="UP000015105"/>
    </source>
</evidence>
<reference evidence="2" key="2">
    <citation type="journal article" date="2017" name="Nat. Plants">
        <title>The Aegilops tauschii genome reveals multiple impacts of transposons.</title>
        <authorList>
            <person name="Zhao G."/>
            <person name="Zou C."/>
            <person name="Li K."/>
            <person name="Wang K."/>
            <person name="Li T."/>
            <person name="Gao L."/>
            <person name="Zhang X."/>
            <person name="Wang H."/>
            <person name="Yang Z."/>
            <person name="Liu X."/>
            <person name="Jiang W."/>
            <person name="Mao L."/>
            <person name="Kong X."/>
            <person name="Jiao Y."/>
            <person name="Jia J."/>
        </authorList>
    </citation>
    <scope>NUCLEOTIDE SEQUENCE [LARGE SCALE GENOMIC DNA]</scope>
    <source>
        <strain evidence="2">cv. AL8/78</strain>
    </source>
</reference>
<proteinExistence type="predicted"/>
<reference evidence="1" key="5">
    <citation type="journal article" date="2021" name="G3 (Bethesda)">
        <title>Aegilops tauschii genome assembly Aet v5.0 features greater sequence contiguity and improved annotation.</title>
        <authorList>
            <person name="Wang L."/>
            <person name="Zhu T."/>
            <person name="Rodriguez J.C."/>
            <person name="Deal K.R."/>
            <person name="Dubcovsky J."/>
            <person name="McGuire P.E."/>
            <person name="Lux T."/>
            <person name="Spannagl M."/>
            <person name="Mayer K.F.X."/>
            <person name="Baldrich P."/>
            <person name="Meyers B.C."/>
            <person name="Huo N."/>
            <person name="Gu Y.Q."/>
            <person name="Zhou H."/>
            <person name="Devos K.M."/>
            <person name="Bennetzen J.L."/>
            <person name="Unver T."/>
            <person name="Budak H."/>
            <person name="Gulick P.J."/>
            <person name="Galiba G."/>
            <person name="Kalapos B."/>
            <person name="Nelson D.R."/>
            <person name="Li P."/>
            <person name="You F.M."/>
            <person name="Luo M.C."/>
            <person name="Dvorak J."/>
        </authorList>
    </citation>
    <scope>NUCLEOTIDE SEQUENCE [LARGE SCALE GENOMIC DNA]</scope>
    <source>
        <strain evidence="1">cv. AL8/78</strain>
    </source>
</reference>
<dbReference type="EnsemblPlants" id="AET7Gv20218600.1">
    <property type="protein sequence ID" value="AET7Gv20218600.1"/>
    <property type="gene ID" value="AET7Gv20218600"/>
</dbReference>
<dbReference type="Proteomes" id="UP000015105">
    <property type="component" value="Chromosome 7D"/>
</dbReference>
<reference evidence="1" key="4">
    <citation type="submission" date="2019-03" db="UniProtKB">
        <authorList>
            <consortium name="EnsemblPlants"/>
        </authorList>
    </citation>
    <scope>IDENTIFICATION</scope>
</reference>
<keyword evidence="2" id="KW-1185">Reference proteome</keyword>
<dbReference type="Gramene" id="AET7Gv20218600.1">
    <property type="protein sequence ID" value="AET7Gv20218600.1"/>
    <property type="gene ID" value="AET7Gv20218600"/>
</dbReference>
<protein>
    <submittedName>
        <fullName evidence="1">Uncharacterized protein</fullName>
    </submittedName>
</protein>